<dbReference type="InterPro" id="IPR015424">
    <property type="entry name" value="PyrdxlP-dep_Trfase"/>
</dbReference>
<evidence type="ECO:0000256" key="2">
    <source>
        <dbReference type="ARBA" id="ARBA00022679"/>
    </source>
</evidence>
<dbReference type="RefSeq" id="WP_128765783.1">
    <property type="nucleotide sequence ID" value="NZ_JBHUOO010000007.1"/>
</dbReference>
<dbReference type="GO" id="GO:0030170">
    <property type="term" value="F:pyridoxal phosphate binding"/>
    <property type="evidence" value="ECO:0007669"/>
    <property type="project" value="InterPro"/>
</dbReference>
<proteinExistence type="predicted"/>
<comment type="cofactor">
    <cofactor evidence="1">
        <name>pyridoxal 5'-phosphate</name>
        <dbReference type="ChEBI" id="CHEBI:597326"/>
    </cofactor>
</comment>
<feature type="domain" description="BioF2-like acetyltransferase" evidence="4">
    <location>
        <begin position="631"/>
        <end position="768"/>
    </location>
</feature>
<keyword evidence="2" id="KW-0808">Transferase</keyword>
<gene>
    <name evidence="5" type="ORF">DSM02_2366</name>
</gene>
<dbReference type="SUPFAM" id="SSF55729">
    <property type="entry name" value="Acyl-CoA N-acyltransferases (Nat)"/>
    <property type="match status" value="1"/>
</dbReference>
<evidence type="ECO:0000259" key="4">
    <source>
        <dbReference type="Pfam" id="PF13480"/>
    </source>
</evidence>
<dbReference type="InterPro" id="IPR050087">
    <property type="entry name" value="AON_synthase_class-II"/>
</dbReference>
<dbReference type="SUPFAM" id="SSF53383">
    <property type="entry name" value="PLP-dependent transferases"/>
    <property type="match status" value="1"/>
</dbReference>
<dbReference type="InterPro" id="IPR038740">
    <property type="entry name" value="BioF2-like_GNAT_dom"/>
</dbReference>
<dbReference type="PANTHER" id="PTHR13693:SF3">
    <property type="entry name" value="LD36009P"/>
    <property type="match status" value="1"/>
</dbReference>
<reference evidence="5 6" key="1">
    <citation type="submission" date="2018-07" db="EMBL/GenBank/DDBJ databases">
        <title>Leeuwenhoekiella genomics.</title>
        <authorList>
            <person name="Tahon G."/>
            <person name="Willems A."/>
        </authorList>
    </citation>
    <scope>NUCLEOTIDE SEQUENCE [LARGE SCALE GENOMIC DNA]</scope>
    <source>
        <strain evidence="5 6">LMG 29608</strain>
    </source>
</reference>
<name>A0A4Q0P3U4_9FLAO</name>
<dbReference type="GO" id="GO:0016740">
    <property type="term" value="F:transferase activity"/>
    <property type="evidence" value="ECO:0007669"/>
    <property type="project" value="UniProtKB-KW"/>
</dbReference>
<evidence type="ECO:0000256" key="1">
    <source>
        <dbReference type="ARBA" id="ARBA00001933"/>
    </source>
</evidence>
<dbReference type="Pfam" id="PF00155">
    <property type="entry name" value="Aminotran_1_2"/>
    <property type="match status" value="1"/>
</dbReference>
<dbReference type="Proteomes" id="UP000289859">
    <property type="component" value="Unassembled WGS sequence"/>
</dbReference>
<dbReference type="PANTHER" id="PTHR13693">
    <property type="entry name" value="CLASS II AMINOTRANSFERASE/8-AMINO-7-OXONONANOATE SYNTHASE"/>
    <property type="match status" value="1"/>
</dbReference>
<evidence type="ECO:0000313" key="6">
    <source>
        <dbReference type="Proteomes" id="UP000289859"/>
    </source>
</evidence>
<organism evidence="5 6">
    <name type="scientific">Leeuwenhoekiella polynyae</name>
    <dbReference type="NCBI Taxonomy" id="1550906"/>
    <lineage>
        <taxon>Bacteria</taxon>
        <taxon>Pseudomonadati</taxon>
        <taxon>Bacteroidota</taxon>
        <taxon>Flavobacteriia</taxon>
        <taxon>Flavobacteriales</taxon>
        <taxon>Flavobacteriaceae</taxon>
        <taxon>Leeuwenhoekiella</taxon>
    </lineage>
</organism>
<dbReference type="AlphaFoldDB" id="A0A4Q0P3U4"/>
<dbReference type="Gene3D" id="3.40.630.30">
    <property type="match status" value="1"/>
</dbReference>
<dbReference type="Gene3D" id="3.40.640.10">
    <property type="entry name" value="Type I PLP-dependent aspartate aminotransferase-like (Major domain)"/>
    <property type="match status" value="1"/>
</dbReference>
<dbReference type="InterPro" id="IPR015422">
    <property type="entry name" value="PyrdxlP-dep_Trfase_small"/>
</dbReference>
<feature type="domain" description="Aminotransferase class I/classII large" evidence="3">
    <location>
        <begin position="53"/>
        <end position="384"/>
    </location>
</feature>
<comment type="caution">
    <text evidence="5">The sequence shown here is derived from an EMBL/GenBank/DDBJ whole genome shotgun (WGS) entry which is preliminary data.</text>
</comment>
<dbReference type="InterPro" id="IPR004839">
    <property type="entry name" value="Aminotransferase_I/II_large"/>
</dbReference>
<dbReference type="InterPro" id="IPR016181">
    <property type="entry name" value="Acyl_CoA_acyltransferase"/>
</dbReference>
<dbReference type="Pfam" id="PF13480">
    <property type="entry name" value="Acetyltransf_6"/>
    <property type="match status" value="1"/>
</dbReference>
<dbReference type="EMBL" id="QOVK01000009">
    <property type="protein sequence ID" value="RXG20995.1"/>
    <property type="molecule type" value="Genomic_DNA"/>
</dbReference>
<dbReference type="Gene3D" id="3.90.1150.10">
    <property type="entry name" value="Aspartate Aminotransferase, domain 1"/>
    <property type="match status" value="1"/>
</dbReference>
<protein>
    <submittedName>
        <fullName evidence="5">7-keto-8-aminopelargonate synthetase-like enzyme</fullName>
    </submittedName>
</protein>
<keyword evidence="6" id="KW-1185">Reference proteome</keyword>
<sequence length="809" mass="93012">MAKIKHNNFLDSVDDVMVRAKEEGVLHLYASGSTLSGRYLEIDGKKHYHFGTTGYLGLEQDPRLKEAAIQAIRDCGTQFPLSKSYISHPLYEELEHNMAAIYNTPVIITKNSTLGHLAVLPAAVRDEDAVILDHQVHWSVHHATEVLKTRGIPVEMIRHNNLNMLEEKLRELGQRAEKVWYLADGVYSMYGDFAPIDELMGLVRKYPQLHLYFDDVHGMSWKGKHGSGYVMSVLQELPKQVLLIGTLSKTFGASGATVVTTDRKLYSRIKNFGGPLTFSAQLEPASVAAAIASSRIHLSDEIYERQQDLQNRISHFNRLLSQTDLPLIDHNDSPVHFIGTGTPATGYELVKLMMQDGFYTNLGIFPAVPVKNTGVRITISKHNELEDITGLVDALSINYKLALEHTQTSLQRVRRAFKLPEAKASDTLDASKYSGRFQVSLESSITRINKELWNTYMGGKSIYDWEGLRLLEESFSGNEEQENNWEFRYLVILHNQEPVLMTYLTCALWKDDIFSKKEVSAYLEKERKMNPYHLTSRVLSLGSLITEGDHLYIDFNHTDWLEALNLFFRVLEDLEREFQAEMIVLRDFRKDNRLHKHFNLQGLVRMDMPESARFEQFDWESSADFISSLSKKSRAHFRKDIATFQEHVDVQIRPSLNRVELRRCYKLYKKVKKANLGLNTFTYPFQLFQNMNAHNAYEFIVLCNDDDDKYRLILGVMYCYKSGKTYVPNLIGLDYEYVNEYGVYRQLLYHTILRAKELGMERIDFGMTAGFEKRKLGAEVIENVSYVQVRDNYKLESLGILQGATDKLS</sequence>
<dbReference type="InterPro" id="IPR015421">
    <property type="entry name" value="PyrdxlP-dep_Trfase_major"/>
</dbReference>
<evidence type="ECO:0000259" key="3">
    <source>
        <dbReference type="Pfam" id="PF00155"/>
    </source>
</evidence>
<evidence type="ECO:0000313" key="5">
    <source>
        <dbReference type="EMBL" id="RXG20995.1"/>
    </source>
</evidence>
<dbReference type="OrthoDB" id="9807157at2"/>
<accession>A0A4Q0P3U4</accession>